<evidence type="ECO:0000313" key="4">
    <source>
        <dbReference type="Proteomes" id="UP001152604"/>
    </source>
</evidence>
<dbReference type="GO" id="GO:0042586">
    <property type="term" value="F:peptide deformylase activity"/>
    <property type="evidence" value="ECO:0007669"/>
    <property type="project" value="UniProtKB-EC"/>
</dbReference>
<dbReference type="InterPro" id="IPR023635">
    <property type="entry name" value="Peptide_deformylase"/>
</dbReference>
<feature type="binding site" evidence="2">
    <location>
        <position position="94"/>
    </location>
    <ligand>
        <name>Fe cation</name>
        <dbReference type="ChEBI" id="CHEBI:24875"/>
    </ligand>
</feature>
<keyword evidence="4" id="KW-1185">Reference proteome</keyword>
<dbReference type="PIRSF" id="PIRSF004749">
    <property type="entry name" value="Pep_def"/>
    <property type="match status" value="1"/>
</dbReference>
<dbReference type="Pfam" id="PF01327">
    <property type="entry name" value="Pep_deformylase"/>
    <property type="match status" value="1"/>
</dbReference>
<dbReference type="SUPFAM" id="SSF56420">
    <property type="entry name" value="Peptide deformylase"/>
    <property type="match status" value="1"/>
</dbReference>
<name>A0ABM9DNS9_9HYPH</name>
<accession>A0ABM9DNS9</accession>
<gene>
    <name evidence="2 3" type="primary">def</name>
    <name evidence="3" type="ORF">MES4922_20033</name>
</gene>
<feature type="binding site" evidence="2">
    <location>
        <position position="140"/>
    </location>
    <ligand>
        <name>Fe cation</name>
        <dbReference type="ChEBI" id="CHEBI:24875"/>
    </ligand>
</feature>
<dbReference type="HAMAP" id="MF_00163">
    <property type="entry name" value="Pep_deformylase"/>
    <property type="match status" value="1"/>
</dbReference>
<keyword evidence="2" id="KW-0648">Protein biosynthesis</keyword>
<evidence type="ECO:0000256" key="1">
    <source>
        <dbReference type="ARBA" id="ARBA00010759"/>
    </source>
</evidence>
<reference evidence="3" key="1">
    <citation type="submission" date="2022-03" db="EMBL/GenBank/DDBJ databases">
        <authorList>
            <person name="Brunel B."/>
        </authorList>
    </citation>
    <scope>NUCLEOTIDE SEQUENCE</scope>
    <source>
        <strain evidence="3">STM4922sample</strain>
    </source>
</reference>
<dbReference type="Proteomes" id="UP001152604">
    <property type="component" value="Unassembled WGS sequence"/>
</dbReference>
<keyword evidence="2" id="KW-0408">Iron</keyword>
<dbReference type="InterPro" id="IPR036821">
    <property type="entry name" value="Peptide_deformylase_sf"/>
</dbReference>
<feature type="active site" evidence="2">
    <location>
        <position position="137"/>
    </location>
</feature>
<dbReference type="Gene3D" id="3.90.45.10">
    <property type="entry name" value="Peptide deformylase"/>
    <property type="match status" value="1"/>
</dbReference>
<proteinExistence type="inferred from homology"/>
<keyword evidence="2 3" id="KW-0378">Hydrolase</keyword>
<comment type="caution">
    <text evidence="3">The sequence shown here is derived from an EMBL/GenBank/DDBJ whole genome shotgun (WGS) entry which is preliminary data.</text>
</comment>
<organism evidence="3 4">
    <name type="scientific">Mesorhizobium ventifaucium</name>
    <dbReference type="NCBI Taxonomy" id="666020"/>
    <lineage>
        <taxon>Bacteria</taxon>
        <taxon>Pseudomonadati</taxon>
        <taxon>Pseudomonadota</taxon>
        <taxon>Alphaproteobacteria</taxon>
        <taxon>Hyphomicrobiales</taxon>
        <taxon>Phyllobacteriaceae</taxon>
        <taxon>Mesorhizobium</taxon>
    </lineage>
</organism>
<dbReference type="EC" id="3.5.1.88" evidence="2"/>
<dbReference type="PANTHER" id="PTHR10458">
    <property type="entry name" value="PEPTIDE DEFORMYLASE"/>
    <property type="match status" value="1"/>
</dbReference>
<sequence length="180" mass="20091">MPIKPLIILPDPVLRQVSKPVERVDGALRKLADDMLDTMYDAPGIGLAAIQIGEPLRMLVIDLAKEDETPAPHVFINPEIIENADQRSVYEEGCLSIPDYYAEVERPAAVRVKYLDRDGKLQEIEAEGLMATCLQHEIDHLNGVLFIDHISKLKRDMVVKKFKKLARDKSGNKAPGKLVG</sequence>
<dbReference type="NCBIfam" id="TIGR00079">
    <property type="entry name" value="pept_deformyl"/>
    <property type="match status" value="1"/>
</dbReference>
<comment type="function">
    <text evidence="2">Removes the formyl group from the N-terminal Met of newly synthesized proteins. Requires at least a dipeptide for an efficient rate of reaction. N-terminal L-methionine is a prerequisite for activity but the enzyme has broad specificity at other positions.</text>
</comment>
<protein>
    <recommendedName>
        <fullName evidence="2">Peptide deformylase</fullName>
        <shortName evidence="2">PDF</shortName>
        <ecNumber evidence="2">3.5.1.88</ecNumber>
    </recommendedName>
    <alternativeName>
        <fullName evidence="2">Polypeptide deformylase</fullName>
    </alternativeName>
</protein>
<keyword evidence="2" id="KW-0479">Metal-binding</keyword>
<comment type="cofactor">
    <cofactor evidence="2">
        <name>Fe(2+)</name>
        <dbReference type="ChEBI" id="CHEBI:29033"/>
    </cofactor>
    <text evidence="2">Binds 1 Fe(2+) ion.</text>
</comment>
<dbReference type="PRINTS" id="PR01576">
    <property type="entry name" value="PDEFORMYLASE"/>
</dbReference>
<feature type="binding site" evidence="2">
    <location>
        <position position="136"/>
    </location>
    <ligand>
        <name>Fe cation</name>
        <dbReference type="ChEBI" id="CHEBI:24875"/>
    </ligand>
</feature>
<comment type="similarity">
    <text evidence="1 2">Belongs to the polypeptide deformylase family.</text>
</comment>
<evidence type="ECO:0000313" key="3">
    <source>
        <dbReference type="EMBL" id="CAH2398312.1"/>
    </source>
</evidence>
<dbReference type="CDD" id="cd00487">
    <property type="entry name" value="Pep_deformylase"/>
    <property type="match status" value="1"/>
</dbReference>
<dbReference type="PANTHER" id="PTHR10458:SF22">
    <property type="entry name" value="PEPTIDE DEFORMYLASE"/>
    <property type="match status" value="1"/>
</dbReference>
<dbReference type="NCBIfam" id="NF001159">
    <property type="entry name" value="PRK00150.1-3"/>
    <property type="match status" value="1"/>
</dbReference>
<comment type="catalytic activity">
    <reaction evidence="2">
        <text>N-terminal N-formyl-L-methionyl-[peptide] + H2O = N-terminal L-methionyl-[peptide] + formate</text>
        <dbReference type="Rhea" id="RHEA:24420"/>
        <dbReference type="Rhea" id="RHEA-COMP:10639"/>
        <dbReference type="Rhea" id="RHEA-COMP:10640"/>
        <dbReference type="ChEBI" id="CHEBI:15377"/>
        <dbReference type="ChEBI" id="CHEBI:15740"/>
        <dbReference type="ChEBI" id="CHEBI:49298"/>
        <dbReference type="ChEBI" id="CHEBI:64731"/>
        <dbReference type="EC" id="3.5.1.88"/>
    </reaction>
</comment>
<dbReference type="EMBL" id="CAKXZS010000012">
    <property type="protein sequence ID" value="CAH2398312.1"/>
    <property type="molecule type" value="Genomic_DNA"/>
</dbReference>
<dbReference type="RefSeq" id="WP_254024563.1">
    <property type="nucleotide sequence ID" value="NZ_CAKXZS010000012.1"/>
</dbReference>
<evidence type="ECO:0000256" key="2">
    <source>
        <dbReference type="HAMAP-Rule" id="MF_00163"/>
    </source>
</evidence>